<dbReference type="EMBL" id="CAAALY010052167">
    <property type="protein sequence ID" value="VEL21605.1"/>
    <property type="molecule type" value="Genomic_DNA"/>
</dbReference>
<sequence>MDEMTTLSTSTTQLFASLVQRVNDSFSADSPDCHLALTNCLALLQSFLIGPSPFSMAGSDPLRRRFLSPDQVSRMLNWRRPVQTPIVVASPTTAIMDCRNPTDLNSSSLTDLSSPTSNLPSIQANKQLSGRQISFCRSEEEDNNPIQDLHNLLEVC</sequence>
<comment type="caution">
    <text evidence="1">The sequence shown here is derived from an EMBL/GenBank/DDBJ whole genome shotgun (WGS) entry which is preliminary data.</text>
</comment>
<protein>
    <submittedName>
        <fullName evidence="1">Uncharacterized protein</fullName>
    </submittedName>
</protein>
<proteinExistence type="predicted"/>
<organism evidence="1 2">
    <name type="scientific">Protopolystoma xenopodis</name>
    <dbReference type="NCBI Taxonomy" id="117903"/>
    <lineage>
        <taxon>Eukaryota</taxon>
        <taxon>Metazoa</taxon>
        <taxon>Spiralia</taxon>
        <taxon>Lophotrochozoa</taxon>
        <taxon>Platyhelminthes</taxon>
        <taxon>Monogenea</taxon>
        <taxon>Polyopisthocotylea</taxon>
        <taxon>Polystomatidea</taxon>
        <taxon>Polystomatidae</taxon>
        <taxon>Protopolystoma</taxon>
    </lineage>
</organism>
<gene>
    <name evidence="1" type="ORF">PXEA_LOCUS15045</name>
</gene>
<name>A0A3S5A6Z6_9PLAT</name>
<evidence type="ECO:0000313" key="1">
    <source>
        <dbReference type="EMBL" id="VEL21605.1"/>
    </source>
</evidence>
<accession>A0A3S5A6Z6</accession>
<evidence type="ECO:0000313" key="2">
    <source>
        <dbReference type="Proteomes" id="UP000784294"/>
    </source>
</evidence>
<dbReference type="AlphaFoldDB" id="A0A3S5A6Z6"/>
<keyword evidence="2" id="KW-1185">Reference proteome</keyword>
<reference evidence="1" key="1">
    <citation type="submission" date="2018-11" db="EMBL/GenBank/DDBJ databases">
        <authorList>
            <consortium name="Pathogen Informatics"/>
        </authorList>
    </citation>
    <scope>NUCLEOTIDE SEQUENCE</scope>
</reference>
<dbReference type="Proteomes" id="UP000784294">
    <property type="component" value="Unassembled WGS sequence"/>
</dbReference>